<evidence type="ECO:0000256" key="1">
    <source>
        <dbReference type="SAM" id="Coils"/>
    </source>
</evidence>
<dbReference type="SMART" id="SM00443">
    <property type="entry name" value="G_patch"/>
    <property type="match status" value="1"/>
</dbReference>
<comment type="caution">
    <text evidence="4">The sequence shown here is derived from an EMBL/GenBank/DDBJ whole genome shotgun (WGS) entry which is preliminary data.</text>
</comment>
<evidence type="ECO:0000313" key="4">
    <source>
        <dbReference type="EMBL" id="KAK6188347.1"/>
    </source>
</evidence>
<name>A0AAN8K3A0_PATCE</name>
<gene>
    <name evidence="4" type="ORF">SNE40_004537</name>
</gene>
<reference evidence="4 5" key="1">
    <citation type="submission" date="2024-01" db="EMBL/GenBank/DDBJ databases">
        <title>The genome of the rayed Mediterranean limpet Patella caerulea (Linnaeus, 1758).</title>
        <authorList>
            <person name="Anh-Thu Weber A."/>
            <person name="Halstead-Nussloch G."/>
        </authorList>
    </citation>
    <scope>NUCLEOTIDE SEQUENCE [LARGE SCALE GENOMIC DNA]</scope>
    <source>
        <strain evidence="4">AATW-2023a</strain>
        <tissue evidence="4">Whole specimen</tissue>
    </source>
</reference>
<feature type="compositionally biased region" description="Basic residues" evidence="2">
    <location>
        <begin position="337"/>
        <end position="346"/>
    </location>
</feature>
<feature type="coiled-coil region" evidence="1">
    <location>
        <begin position="152"/>
        <end position="179"/>
    </location>
</feature>
<dbReference type="PROSITE" id="PS50174">
    <property type="entry name" value="G_PATCH"/>
    <property type="match status" value="1"/>
</dbReference>
<evidence type="ECO:0000259" key="3">
    <source>
        <dbReference type="PROSITE" id="PS50174"/>
    </source>
</evidence>
<dbReference type="InterPro" id="IPR050656">
    <property type="entry name" value="PINX1"/>
</dbReference>
<dbReference type="GO" id="GO:0005730">
    <property type="term" value="C:nucleolus"/>
    <property type="evidence" value="ECO:0007669"/>
    <property type="project" value="TreeGrafter"/>
</dbReference>
<dbReference type="PANTHER" id="PTHR23149">
    <property type="entry name" value="G PATCH DOMAIN CONTAINING PROTEIN"/>
    <property type="match status" value="1"/>
</dbReference>
<evidence type="ECO:0000256" key="2">
    <source>
        <dbReference type="SAM" id="MobiDB-lite"/>
    </source>
</evidence>
<dbReference type="GO" id="GO:0003676">
    <property type="term" value="F:nucleic acid binding"/>
    <property type="evidence" value="ECO:0007669"/>
    <property type="project" value="InterPro"/>
</dbReference>
<feature type="compositionally biased region" description="Polar residues" evidence="2">
    <location>
        <begin position="211"/>
        <end position="225"/>
    </location>
</feature>
<organism evidence="4 5">
    <name type="scientific">Patella caerulea</name>
    <name type="common">Rayed Mediterranean limpet</name>
    <dbReference type="NCBI Taxonomy" id="87958"/>
    <lineage>
        <taxon>Eukaryota</taxon>
        <taxon>Metazoa</taxon>
        <taxon>Spiralia</taxon>
        <taxon>Lophotrochozoa</taxon>
        <taxon>Mollusca</taxon>
        <taxon>Gastropoda</taxon>
        <taxon>Patellogastropoda</taxon>
        <taxon>Patelloidea</taxon>
        <taxon>Patellidae</taxon>
        <taxon>Patella</taxon>
    </lineage>
</organism>
<sequence>MAMLAEPRRKQKYSVNPRGTDWSKDDNKFGQKLLEKMGWNKGKGLGANEDGRIDHVGIKFKADNKGVGCSNKYVDNWIEHQDDFNDLLQCLNQNHDTSTGNQDDEPDQQSVASLENKPKKSRSRVHYMKFTKGKDLSSRSKEDLACIFGERKHKKKDRKTKEEEVIQELVQEVTGTENEEIENNHGVQTFTNSCSIQEYFALKMKQRKQTLLQKSDLSPPSSELTIKTDDEAKSDDDIDTHNNSFRNKTKRVSFNLDYQCFEDNTYTNIREKSLNSKKKKKRHNLEDDSENSETETKKSNKKSKKKKKVTEVETEIDEEVVVGVYAVDVQSDYLVQTKKKKKKSKKRVGEVEEEIENEDSVPKRKKKKLKKKVEEEVEEVQEGNKKLLKKKKVQEEEIEEVQESKKKLLKKKKKSLRKKEVNCNGSVDVLKQKPVRTEYHAIDQHKWKCSESLTSDQVKTICTSFKGADIHEIVGYLNSGPVATDYYS</sequence>
<dbReference type="Proteomes" id="UP001347796">
    <property type="component" value="Unassembled WGS sequence"/>
</dbReference>
<dbReference type="AlphaFoldDB" id="A0AAN8K3A0"/>
<dbReference type="Pfam" id="PF01585">
    <property type="entry name" value="G-patch"/>
    <property type="match status" value="1"/>
</dbReference>
<accession>A0AAN8K3A0</accession>
<feature type="region of interest" description="Disordered" evidence="2">
    <location>
        <begin position="211"/>
        <end position="244"/>
    </location>
</feature>
<feature type="domain" description="G-patch" evidence="3">
    <location>
        <begin position="26"/>
        <end position="72"/>
    </location>
</feature>
<dbReference type="EMBL" id="JAZGQO010000003">
    <property type="protein sequence ID" value="KAK6188347.1"/>
    <property type="molecule type" value="Genomic_DNA"/>
</dbReference>
<feature type="region of interest" description="Disordered" evidence="2">
    <location>
        <begin position="95"/>
        <end position="123"/>
    </location>
</feature>
<proteinExistence type="predicted"/>
<feature type="region of interest" description="Disordered" evidence="2">
    <location>
        <begin position="336"/>
        <end position="357"/>
    </location>
</feature>
<keyword evidence="1" id="KW-0175">Coiled coil</keyword>
<dbReference type="InterPro" id="IPR000467">
    <property type="entry name" value="G_patch_dom"/>
</dbReference>
<feature type="compositionally biased region" description="Basic residues" evidence="2">
    <location>
        <begin position="299"/>
        <end position="308"/>
    </location>
</feature>
<dbReference type="GO" id="GO:0010521">
    <property type="term" value="F:telomerase inhibitor activity"/>
    <property type="evidence" value="ECO:0007669"/>
    <property type="project" value="TreeGrafter"/>
</dbReference>
<evidence type="ECO:0000313" key="5">
    <source>
        <dbReference type="Proteomes" id="UP001347796"/>
    </source>
</evidence>
<protein>
    <recommendedName>
        <fullName evidence="3">G-patch domain-containing protein</fullName>
    </recommendedName>
</protein>
<feature type="region of interest" description="Disordered" evidence="2">
    <location>
        <begin position="1"/>
        <end position="26"/>
    </location>
</feature>
<dbReference type="PANTHER" id="PTHR23149:SF27">
    <property type="entry name" value="PIN2_TERF1-INTERACTING TELOMERASE INHIBITOR 1"/>
    <property type="match status" value="1"/>
</dbReference>
<feature type="region of interest" description="Disordered" evidence="2">
    <location>
        <begin position="273"/>
        <end position="310"/>
    </location>
</feature>
<keyword evidence="5" id="KW-1185">Reference proteome</keyword>